<dbReference type="EMBL" id="UINC01175679">
    <property type="protein sequence ID" value="SVD82428.1"/>
    <property type="molecule type" value="Genomic_DNA"/>
</dbReference>
<reference evidence="1" key="1">
    <citation type="submission" date="2018-05" db="EMBL/GenBank/DDBJ databases">
        <authorList>
            <person name="Lanie J.A."/>
            <person name="Ng W.-L."/>
            <person name="Kazmierczak K.M."/>
            <person name="Andrzejewski T.M."/>
            <person name="Davidsen T.M."/>
            <person name="Wayne K.J."/>
            <person name="Tettelin H."/>
            <person name="Glass J.I."/>
            <person name="Rusch D."/>
            <person name="Podicherti R."/>
            <person name="Tsui H.-C.T."/>
            <person name="Winkler M.E."/>
        </authorList>
    </citation>
    <scope>NUCLEOTIDE SEQUENCE</scope>
</reference>
<protein>
    <submittedName>
        <fullName evidence="1">Uncharacterized protein</fullName>
    </submittedName>
</protein>
<proteinExistence type="predicted"/>
<sequence>MSPSNEVFLGQKKAVARYNMDTKEAVWSRAVEDTPYIITTCGDNILVQSMNSWQTKN</sequence>
<feature type="non-terminal residue" evidence="1">
    <location>
        <position position="57"/>
    </location>
</feature>
<accession>A0A382YIV1</accession>
<dbReference type="AlphaFoldDB" id="A0A382YIV1"/>
<organism evidence="1">
    <name type="scientific">marine metagenome</name>
    <dbReference type="NCBI Taxonomy" id="408172"/>
    <lineage>
        <taxon>unclassified sequences</taxon>
        <taxon>metagenomes</taxon>
        <taxon>ecological metagenomes</taxon>
    </lineage>
</organism>
<gene>
    <name evidence="1" type="ORF">METZ01_LOCUS435282</name>
</gene>
<name>A0A382YIV1_9ZZZZ</name>
<evidence type="ECO:0000313" key="1">
    <source>
        <dbReference type="EMBL" id="SVD82428.1"/>
    </source>
</evidence>